<gene>
    <name evidence="1" type="ORF">COLO4_24473</name>
</gene>
<dbReference type="Proteomes" id="UP000187203">
    <property type="component" value="Unassembled WGS sequence"/>
</dbReference>
<keyword evidence="2" id="KW-1185">Reference proteome</keyword>
<reference evidence="2" key="1">
    <citation type="submission" date="2013-09" db="EMBL/GenBank/DDBJ databases">
        <title>Corchorus olitorius genome sequencing.</title>
        <authorList>
            <person name="Alam M."/>
            <person name="Haque M.S."/>
            <person name="Islam M.S."/>
            <person name="Emdad E.M."/>
            <person name="Islam M.M."/>
            <person name="Ahmed B."/>
            <person name="Halim A."/>
            <person name="Hossen Q.M.M."/>
            <person name="Hossain M.Z."/>
            <person name="Ahmed R."/>
            <person name="Khan M.M."/>
            <person name="Islam R."/>
            <person name="Rashid M.M."/>
            <person name="Khan S.A."/>
            <person name="Rahman M.S."/>
            <person name="Alam M."/>
            <person name="Yahiya A.S."/>
            <person name="Khan M.S."/>
            <person name="Azam M.S."/>
            <person name="Haque T."/>
            <person name="Lashkar M.Z.H."/>
            <person name="Akhand A.I."/>
            <person name="Morshed G."/>
            <person name="Roy S."/>
            <person name="Uddin K.S."/>
            <person name="Rabeya T."/>
            <person name="Hossain A.S."/>
            <person name="Chowdhury A."/>
            <person name="Snigdha A.R."/>
            <person name="Mortoza M.S."/>
            <person name="Matin S.A."/>
            <person name="Hoque S.M.E."/>
            <person name="Islam M.K."/>
            <person name="Roy D.K."/>
            <person name="Haider R."/>
            <person name="Moosa M.M."/>
            <person name="Elias S.M."/>
            <person name="Hasan A.M."/>
            <person name="Jahan S."/>
            <person name="Shafiuddin M."/>
            <person name="Mahmood N."/>
            <person name="Shommy N.S."/>
        </authorList>
    </citation>
    <scope>NUCLEOTIDE SEQUENCE [LARGE SCALE GENOMIC DNA]</scope>
    <source>
        <strain evidence="2">cv. O-4</strain>
    </source>
</reference>
<accession>A0A1R3I9U3</accession>
<protein>
    <submittedName>
        <fullName evidence="1">Uncharacterized protein</fullName>
    </submittedName>
</protein>
<proteinExistence type="predicted"/>
<organism evidence="1 2">
    <name type="scientific">Corchorus olitorius</name>
    <dbReference type="NCBI Taxonomy" id="93759"/>
    <lineage>
        <taxon>Eukaryota</taxon>
        <taxon>Viridiplantae</taxon>
        <taxon>Streptophyta</taxon>
        <taxon>Embryophyta</taxon>
        <taxon>Tracheophyta</taxon>
        <taxon>Spermatophyta</taxon>
        <taxon>Magnoliopsida</taxon>
        <taxon>eudicotyledons</taxon>
        <taxon>Gunneridae</taxon>
        <taxon>Pentapetalae</taxon>
        <taxon>rosids</taxon>
        <taxon>malvids</taxon>
        <taxon>Malvales</taxon>
        <taxon>Malvaceae</taxon>
        <taxon>Grewioideae</taxon>
        <taxon>Apeibeae</taxon>
        <taxon>Corchorus</taxon>
    </lineage>
</organism>
<dbReference type="AlphaFoldDB" id="A0A1R3I9U3"/>
<dbReference type="EMBL" id="AWUE01018583">
    <property type="protein sequence ID" value="OMO79318.1"/>
    <property type="molecule type" value="Genomic_DNA"/>
</dbReference>
<name>A0A1R3I9U3_9ROSI</name>
<evidence type="ECO:0000313" key="2">
    <source>
        <dbReference type="Proteomes" id="UP000187203"/>
    </source>
</evidence>
<sequence length="42" mass="4735">MKTLASLNASPNPTRALMMQNFSSLRLAYSSRFEAPTLNKEF</sequence>
<evidence type="ECO:0000313" key="1">
    <source>
        <dbReference type="EMBL" id="OMO79318.1"/>
    </source>
</evidence>
<comment type="caution">
    <text evidence="1">The sequence shown here is derived from an EMBL/GenBank/DDBJ whole genome shotgun (WGS) entry which is preliminary data.</text>
</comment>